<dbReference type="SUPFAM" id="SSF53671">
    <property type="entry name" value="Aspartate/ornithine carbamoyltransferase"/>
    <property type="match status" value="1"/>
</dbReference>
<evidence type="ECO:0000256" key="6">
    <source>
        <dbReference type="HAMAP-Rule" id="MF_01109"/>
    </source>
</evidence>
<keyword evidence="10" id="KW-1185">Reference proteome</keyword>
<evidence type="ECO:0000256" key="4">
    <source>
        <dbReference type="ARBA" id="ARBA00022679"/>
    </source>
</evidence>
<comment type="pathway">
    <text evidence="6">Amino-acid degradation; L-arginine degradation via ADI pathway; carbamoyl phosphate from L-arginine: step 2/2.</text>
</comment>
<dbReference type="FunFam" id="3.40.50.1370:FF:000008">
    <property type="entry name" value="Ornithine carbamoyltransferase"/>
    <property type="match status" value="1"/>
</dbReference>
<dbReference type="InterPro" id="IPR006130">
    <property type="entry name" value="Asp/Orn_carbamoylTrfase"/>
</dbReference>
<name>E8Q5X6_BLOVB</name>
<dbReference type="Pfam" id="PF02729">
    <property type="entry name" value="OTCace_N"/>
    <property type="match status" value="1"/>
</dbReference>
<evidence type="ECO:0000256" key="1">
    <source>
        <dbReference type="ARBA" id="ARBA00004496"/>
    </source>
</evidence>
<dbReference type="PRINTS" id="PR00100">
    <property type="entry name" value="AOTCASE"/>
</dbReference>
<dbReference type="EMBL" id="CP002189">
    <property type="protein sequence ID" value="ADV33445.1"/>
    <property type="molecule type" value="Genomic_DNA"/>
</dbReference>
<dbReference type="PANTHER" id="PTHR45753">
    <property type="entry name" value="ORNITHINE CARBAMOYLTRANSFERASE, MITOCHONDRIAL"/>
    <property type="match status" value="1"/>
</dbReference>
<evidence type="ECO:0000313" key="9">
    <source>
        <dbReference type="EMBL" id="ADV33445.1"/>
    </source>
</evidence>
<dbReference type="InterPro" id="IPR036901">
    <property type="entry name" value="Asp/Orn_carbamoylTrfase_sf"/>
</dbReference>
<feature type="binding site" evidence="6">
    <location>
        <position position="234"/>
    </location>
    <ligand>
        <name>L-ornithine</name>
        <dbReference type="ChEBI" id="CHEBI:46911"/>
    </ligand>
</feature>
<dbReference type="KEGG" id="bva:BVAF_031"/>
<feature type="binding site" evidence="6">
    <location>
        <begin position="134"/>
        <end position="137"/>
    </location>
    <ligand>
        <name>carbamoyl phosphate</name>
        <dbReference type="ChEBI" id="CHEBI:58228"/>
    </ligand>
</feature>
<dbReference type="NCBIfam" id="TIGR00658">
    <property type="entry name" value="orni_carb_tr"/>
    <property type="match status" value="1"/>
</dbReference>
<dbReference type="GO" id="GO:0005737">
    <property type="term" value="C:cytoplasm"/>
    <property type="evidence" value="ECO:0007669"/>
    <property type="project" value="UniProtKB-SubCell"/>
</dbReference>
<dbReference type="HOGENOM" id="CLU_043846_3_1_6"/>
<dbReference type="Proteomes" id="UP000007464">
    <property type="component" value="Chromosome"/>
</dbReference>
<dbReference type="OrthoDB" id="9802587at2"/>
<feature type="binding site" evidence="6">
    <location>
        <position position="107"/>
    </location>
    <ligand>
        <name>carbamoyl phosphate</name>
        <dbReference type="ChEBI" id="CHEBI:58228"/>
    </ligand>
</feature>
<keyword evidence="4 6" id="KW-0808">Transferase</keyword>
<sequence length="341" mass="39510">MNKLYNRSFLRLIDFSVEEIKYILHVSNTLKYQKYNKKEIQQLFGKNIVLIFENNSTRTRCAFEVAAFDQGARVTCLTPNISQIGHKESIKDTAKILGRMYHGIQYRGYHQDTVKTFAQYSNVPVWNGLTKQFHPTQLLADLMTMKEQIPNKPFHQMKLAYVGDTRNNIGNSLLEAAAIMGFDLRLISPKEFWPKKELLLECQKLADQQFNYKNILLTENIAQGVKNVDFLYTDVWVSMGENEKVWAHRISLLSPYQVNQAMISQTENPNIKFLHCLPALHDTDTVISKKIAQRYNYPNGLEVTNEIFESKQYSVVFEQAENRLHTIKSLMLVTLLSDLCI</sequence>
<dbReference type="UniPathway" id="UPA00254">
    <property type="reaction ID" value="UER00365"/>
</dbReference>
<evidence type="ECO:0000256" key="5">
    <source>
        <dbReference type="ARBA" id="ARBA00048772"/>
    </source>
</evidence>
<evidence type="ECO:0000259" key="7">
    <source>
        <dbReference type="Pfam" id="PF00185"/>
    </source>
</evidence>
<dbReference type="Pfam" id="PF00185">
    <property type="entry name" value="OTCace"/>
    <property type="match status" value="1"/>
</dbReference>
<evidence type="ECO:0000259" key="8">
    <source>
        <dbReference type="Pfam" id="PF02729"/>
    </source>
</evidence>
<comment type="subcellular location">
    <subcellularLocation>
        <location evidence="1 6">Cytoplasm</location>
    </subcellularLocation>
</comment>
<feature type="binding site" evidence="6">
    <location>
        <position position="83"/>
    </location>
    <ligand>
        <name>carbamoyl phosphate</name>
        <dbReference type="ChEBI" id="CHEBI:58228"/>
    </ligand>
</feature>
<organism evidence="9 10">
    <name type="scientific">Blochmanniella vafra (strain BVAF)</name>
    <dbReference type="NCBI Taxonomy" id="859654"/>
    <lineage>
        <taxon>Bacteria</taxon>
        <taxon>Pseudomonadati</taxon>
        <taxon>Pseudomonadota</taxon>
        <taxon>Gammaproteobacteria</taxon>
        <taxon>Enterobacterales</taxon>
        <taxon>Enterobacteriaceae</taxon>
        <taxon>ant endosymbionts</taxon>
        <taxon>Candidatus Blochmanniella</taxon>
    </lineage>
</organism>
<dbReference type="AlphaFoldDB" id="E8Q5X6"/>
<dbReference type="InterPro" id="IPR006131">
    <property type="entry name" value="Asp_carbamoyltransf_Asp/Orn-bd"/>
</dbReference>
<feature type="binding site" evidence="6">
    <location>
        <begin position="238"/>
        <end position="239"/>
    </location>
    <ligand>
        <name>L-ornithine</name>
        <dbReference type="ChEBI" id="CHEBI:46911"/>
    </ligand>
</feature>
<keyword evidence="3 6" id="KW-0963">Cytoplasm</keyword>
<dbReference type="InterPro" id="IPR002292">
    <property type="entry name" value="Orn/put_carbamltrans"/>
</dbReference>
<keyword evidence="6" id="KW-0056">Arginine metabolism</keyword>
<dbReference type="PANTHER" id="PTHR45753:SF4">
    <property type="entry name" value="ORNITHINE CARBAMOYLTRANSFERASE SUBUNIT F-RELATED"/>
    <property type="match status" value="1"/>
</dbReference>
<comment type="similarity">
    <text evidence="2 6">Belongs to the aspartate/ornithine carbamoyltransferase superfamily. OTCase family.</text>
</comment>
<feature type="binding site" evidence="6">
    <location>
        <begin position="276"/>
        <end position="277"/>
    </location>
    <ligand>
        <name>carbamoyl phosphate</name>
        <dbReference type="ChEBI" id="CHEBI:58228"/>
    </ligand>
</feature>
<dbReference type="RefSeq" id="WP_013516370.1">
    <property type="nucleotide sequence ID" value="NC_014909.2"/>
</dbReference>
<proteinExistence type="inferred from homology"/>
<comment type="catalytic activity">
    <reaction evidence="5 6">
        <text>carbamoyl phosphate + L-ornithine = L-citrulline + phosphate + H(+)</text>
        <dbReference type="Rhea" id="RHEA:19513"/>
        <dbReference type="ChEBI" id="CHEBI:15378"/>
        <dbReference type="ChEBI" id="CHEBI:43474"/>
        <dbReference type="ChEBI" id="CHEBI:46911"/>
        <dbReference type="ChEBI" id="CHEBI:57743"/>
        <dbReference type="ChEBI" id="CHEBI:58228"/>
        <dbReference type="EC" id="2.1.3.3"/>
    </reaction>
</comment>
<feature type="binding site" evidence="6">
    <location>
        <position position="323"/>
    </location>
    <ligand>
        <name>carbamoyl phosphate</name>
        <dbReference type="ChEBI" id="CHEBI:58228"/>
    </ligand>
</feature>
<dbReference type="GO" id="GO:0016597">
    <property type="term" value="F:amino acid binding"/>
    <property type="evidence" value="ECO:0007669"/>
    <property type="project" value="InterPro"/>
</dbReference>
<dbReference type="PRINTS" id="PR00102">
    <property type="entry name" value="OTCASE"/>
</dbReference>
<reference evidence="9 10" key="1">
    <citation type="journal article" date="2010" name="BMC Genomics">
        <title>Unprecedented loss of ammonia assimilation capability in a urease-encoding bacterial mutualist.</title>
        <authorList>
            <person name="Williams L.E."/>
            <person name="Wernegreen J.J."/>
        </authorList>
    </citation>
    <scope>NUCLEOTIDE SEQUENCE [LARGE SCALE GENOMIC DNA]</scope>
    <source>
        <strain evidence="9 10">BVAF</strain>
    </source>
</reference>
<evidence type="ECO:0000313" key="10">
    <source>
        <dbReference type="Proteomes" id="UP000007464"/>
    </source>
</evidence>
<dbReference type="InterPro" id="IPR006132">
    <property type="entry name" value="Asp/Orn_carbamoyltranf_P-bd"/>
</dbReference>
<feature type="binding site" evidence="6">
    <location>
        <position position="168"/>
    </location>
    <ligand>
        <name>L-ornithine</name>
        <dbReference type="ChEBI" id="CHEBI:46911"/>
    </ligand>
</feature>
<dbReference type="STRING" id="859654.BVAF_031"/>
<dbReference type="InterPro" id="IPR024904">
    <property type="entry name" value="OTCase_ArgI"/>
</dbReference>
<dbReference type="GO" id="GO:0042450">
    <property type="term" value="P:L-arginine biosynthetic process via ornithine"/>
    <property type="evidence" value="ECO:0007669"/>
    <property type="project" value="UniProtKB-UniRule"/>
</dbReference>
<dbReference type="GO" id="GO:0019240">
    <property type="term" value="P:citrulline biosynthetic process"/>
    <property type="evidence" value="ECO:0007669"/>
    <property type="project" value="TreeGrafter"/>
</dbReference>
<protein>
    <recommendedName>
        <fullName evidence="6">Ornithine carbamoyltransferase, catabolic</fullName>
        <shortName evidence="6">OTCase</shortName>
        <ecNumber evidence="6">2.1.3.3</ecNumber>
    </recommendedName>
</protein>
<feature type="domain" description="Aspartate/ornithine carbamoyltransferase Asp/Orn-binding" evidence="7">
    <location>
        <begin position="156"/>
        <end position="333"/>
    </location>
</feature>
<feature type="binding site" evidence="6">
    <location>
        <begin position="56"/>
        <end position="59"/>
    </location>
    <ligand>
        <name>carbamoyl phosphate</name>
        <dbReference type="ChEBI" id="CHEBI:58228"/>
    </ligand>
</feature>
<accession>E8Q5X6</accession>
<dbReference type="EC" id="2.1.3.3" evidence="6"/>
<evidence type="ECO:0000256" key="3">
    <source>
        <dbReference type="ARBA" id="ARBA00022490"/>
    </source>
</evidence>
<gene>
    <name evidence="6" type="primary">arcB</name>
    <name evidence="9" type="synonym">argI</name>
    <name evidence="9" type="ordered locus">BVAF_031</name>
</gene>
<evidence type="ECO:0000256" key="2">
    <source>
        <dbReference type="ARBA" id="ARBA00007805"/>
    </source>
</evidence>
<feature type="domain" description="Aspartate/ornithine carbamoyltransferase carbamoyl-P binding" evidence="8">
    <location>
        <begin position="7"/>
        <end position="147"/>
    </location>
</feature>
<dbReference type="HAMAP" id="MF_01109">
    <property type="entry name" value="OTCase"/>
    <property type="match status" value="1"/>
</dbReference>
<dbReference type="Gene3D" id="3.40.50.1370">
    <property type="entry name" value="Aspartate/ornithine carbamoyltransferase"/>
    <property type="match status" value="2"/>
</dbReference>
<dbReference type="GO" id="GO:0004585">
    <property type="term" value="F:ornithine carbamoyltransferase activity"/>
    <property type="evidence" value="ECO:0007669"/>
    <property type="project" value="UniProtKB-UniRule"/>
</dbReference>